<dbReference type="SUPFAM" id="SSF55424">
    <property type="entry name" value="FAD/NAD-linked reductases, dimerisation (C-terminal) domain"/>
    <property type="match status" value="1"/>
</dbReference>
<feature type="domain" description="FAD/NAD(P)-binding" evidence="5">
    <location>
        <begin position="5"/>
        <end position="302"/>
    </location>
</feature>
<dbReference type="SUPFAM" id="SSF51905">
    <property type="entry name" value="FAD/NAD(P)-binding domain"/>
    <property type="match status" value="1"/>
</dbReference>
<dbReference type="NCBIfam" id="NF042949">
    <property type="entry name" value="3PPDioc_HcaD"/>
    <property type="match status" value="1"/>
</dbReference>
<dbReference type="PRINTS" id="PR00368">
    <property type="entry name" value="FADPNR"/>
</dbReference>
<evidence type="ECO:0000256" key="2">
    <source>
        <dbReference type="ARBA" id="ARBA00022630"/>
    </source>
</evidence>
<dbReference type="InterPro" id="IPR028202">
    <property type="entry name" value="Reductase_C"/>
</dbReference>
<comment type="caution">
    <text evidence="7">The sequence shown here is derived from an EMBL/GenBank/DDBJ whole genome shotgun (WGS) entry which is preliminary data.</text>
</comment>
<keyword evidence="2" id="KW-0285">Flavoprotein</keyword>
<dbReference type="InterPro" id="IPR016156">
    <property type="entry name" value="FAD/NAD-linked_Rdtase_dimer_sf"/>
</dbReference>
<protein>
    <submittedName>
        <fullName evidence="7">FAD-dependent oxidoreductase</fullName>
    </submittedName>
</protein>
<dbReference type="PANTHER" id="PTHR43557">
    <property type="entry name" value="APOPTOSIS-INDUCING FACTOR 1"/>
    <property type="match status" value="1"/>
</dbReference>
<accession>A0ABT3VRH4</accession>
<evidence type="ECO:0000313" key="8">
    <source>
        <dbReference type="Proteomes" id="UP001209916"/>
    </source>
</evidence>
<sequence length="431" mass="46416">MQTPHIVIIGGGQAGATAAAELRRRDFAGQITLVGEEPHLPYERPPLSKDALLDPDNVQLNLHPASFYNEQSISLKLGIRAEAIDAEQGCITLSNGETLQYDSLLLATGAQARRLPELDALGSVSHVLRTLDDANRIRAQLKPGSHVLVVGAGVIGLELASSLVALGATVELIDPASRIMSRNAPEVLSQYLQTVHEARGVRFHLGTQVSKARLDEEQKVALTLSNGQQLQGDLLIYGVGVTIDTRLADSAGLHTEQGAIVIDEHGRSSQPAIYAAGDTTVQIGLDGRWQRQETWENANRQACMAVCHMLDQEPAQASPAWFWTDQCDLNIQFAADMAAAHWILRGKLDTPPFVLIGLDPEGAICGAITVNQGRDMRPLKELIEHRAVLPLEVWNDTAQNLRNLAKQVAQAANSHTTLAALTGEAAAPVHP</sequence>
<evidence type="ECO:0000256" key="3">
    <source>
        <dbReference type="ARBA" id="ARBA00022827"/>
    </source>
</evidence>
<evidence type="ECO:0000256" key="1">
    <source>
        <dbReference type="ARBA" id="ARBA00001974"/>
    </source>
</evidence>
<dbReference type="InterPro" id="IPR023753">
    <property type="entry name" value="FAD/NAD-binding_dom"/>
</dbReference>
<dbReference type="Proteomes" id="UP001209916">
    <property type="component" value="Unassembled WGS sequence"/>
</dbReference>
<dbReference type="InterPro" id="IPR053382">
    <property type="entry name" value="Ring-hydroxylating_dioxygenase"/>
</dbReference>
<comment type="cofactor">
    <cofactor evidence="1">
        <name>FAD</name>
        <dbReference type="ChEBI" id="CHEBI:57692"/>
    </cofactor>
</comment>
<organism evidence="7 8">
    <name type="scientific">Alcaligenes parafaecalis</name>
    <dbReference type="NCBI Taxonomy" id="171260"/>
    <lineage>
        <taxon>Bacteria</taxon>
        <taxon>Pseudomonadati</taxon>
        <taxon>Pseudomonadota</taxon>
        <taxon>Betaproteobacteria</taxon>
        <taxon>Burkholderiales</taxon>
        <taxon>Alcaligenaceae</taxon>
        <taxon>Alcaligenes</taxon>
    </lineage>
</organism>
<dbReference type="InterPro" id="IPR050446">
    <property type="entry name" value="FAD-oxidoreductase/Apoptosis"/>
</dbReference>
<reference evidence="7 8" key="1">
    <citation type="submission" date="2022-11" db="EMBL/GenBank/DDBJ databases">
        <title>Biodiversity and phylogenetic relationships of bacteria.</title>
        <authorList>
            <person name="Machado R.A.R."/>
            <person name="Bhat A."/>
            <person name="Loulou A."/>
            <person name="Kallel S."/>
        </authorList>
    </citation>
    <scope>NUCLEOTIDE SEQUENCE [LARGE SCALE GENOMIC DNA]</scope>
    <source>
        <strain evidence="7 8">DSM 13975</strain>
    </source>
</reference>
<evidence type="ECO:0000259" key="5">
    <source>
        <dbReference type="Pfam" id="PF07992"/>
    </source>
</evidence>
<dbReference type="Pfam" id="PF07992">
    <property type="entry name" value="Pyr_redox_2"/>
    <property type="match status" value="1"/>
</dbReference>
<proteinExistence type="predicted"/>
<keyword evidence="3" id="KW-0274">FAD</keyword>
<dbReference type="Gene3D" id="3.50.50.60">
    <property type="entry name" value="FAD/NAD(P)-binding domain"/>
    <property type="match status" value="2"/>
</dbReference>
<feature type="domain" description="Reductase C-terminal" evidence="6">
    <location>
        <begin position="321"/>
        <end position="405"/>
    </location>
</feature>
<dbReference type="PRINTS" id="PR00411">
    <property type="entry name" value="PNDRDTASEI"/>
</dbReference>
<name>A0ABT3VRH4_9BURK</name>
<dbReference type="RefSeq" id="WP_266121662.1">
    <property type="nucleotide sequence ID" value="NZ_JAPKNA010000006.1"/>
</dbReference>
<keyword evidence="4" id="KW-0560">Oxidoreductase</keyword>
<dbReference type="EMBL" id="JAPKNA010000006">
    <property type="protein sequence ID" value="MCX5465913.1"/>
    <property type="molecule type" value="Genomic_DNA"/>
</dbReference>
<evidence type="ECO:0000259" key="6">
    <source>
        <dbReference type="Pfam" id="PF14759"/>
    </source>
</evidence>
<dbReference type="PANTHER" id="PTHR43557:SF2">
    <property type="entry name" value="RIESKE DOMAIN-CONTAINING PROTEIN-RELATED"/>
    <property type="match status" value="1"/>
</dbReference>
<dbReference type="InterPro" id="IPR036188">
    <property type="entry name" value="FAD/NAD-bd_sf"/>
</dbReference>
<evidence type="ECO:0000313" key="7">
    <source>
        <dbReference type="EMBL" id="MCX5465913.1"/>
    </source>
</evidence>
<evidence type="ECO:0000256" key="4">
    <source>
        <dbReference type="ARBA" id="ARBA00023002"/>
    </source>
</evidence>
<gene>
    <name evidence="7" type="ORF">OSH09_17160</name>
</gene>
<dbReference type="Pfam" id="PF14759">
    <property type="entry name" value="Reductase_C"/>
    <property type="match status" value="1"/>
</dbReference>
<dbReference type="Gene3D" id="3.30.390.30">
    <property type="match status" value="1"/>
</dbReference>
<keyword evidence="8" id="KW-1185">Reference proteome</keyword>